<evidence type="ECO:0000313" key="3">
    <source>
        <dbReference type="EMBL" id="GCD43390.1"/>
    </source>
</evidence>
<dbReference type="InterPro" id="IPR036388">
    <property type="entry name" value="WH-like_DNA-bd_sf"/>
</dbReference>
<feature type="compositionally biased region" description="Pro residues" evidence="1">
    <location>
        <begin position="188"/>
        <end position="210"/>
    </location>
</feature>
<feature type="region of interest" description="Disordered" evidence="1">
    <location>
        <begin position="155"/>
        <end position="216"/>
    </location>
</feature>
<dbReference type="GO" id="GO:0006352">
    <property type="term" value="P:DNA-templated transcription initiation"/>
    <property type="evidence" value="ECO:0007669"/>
    <property type="project" value="InterPro"/>
</dbReference>
<dbReference type="SUPFAM" id="SSF88659">
    <property type="entry name" value="Sigma3 and sigma4 domains of RNA polymerase sigma factors"/>
    <property type="match status" value="1"/>
</dbReference>
<keyword evidence="3" id="KW-0240">DNA-directed RNA polymerase</keyword>
<feature type="domain" description="RNA polymerase sigma-70 region 4" evidence="2">
    <location>
        <begin position="105"/>
        <end position="153"/>
    </location>
</feature>
<dbReference type="Gene3D" id="1.10.10.10">
    <property type="entry name" value="Winged helix-like DNA-binding domain superfamily/Winged helix DNA-binding domain"/>
    <property type="match status" value="1"/>
</dbReference>
<accession>A0A401W217</accession>
<evidence type="ECO:0000313" key="4">
    <source>
        <dbReference type="Proteomes" id="UP000286746"/>
    </source>
</evidence>
<dbReference type="EMBL" id="BHZD01000001">
    <property type="protein sequence ID" value="GCD43390.1"/>
    <property type="molecule type" value="Genomic_DNA"/>
</dbReference>
<dbReference type="GO" id="GO:0000428">
    <property type="term" value="C:DNA-directed RNA polymerase complex"/>
    <property type="evidence" value="ECO:0007669"/>
    <property type="project" value="UniProtKB-KW"/>
</dbReference>
<feature type="compositionally biased region" description="Low complexity" evidence="1">
    <location>
        <begin position="161"/>
        <end position="187"/>
    </location>
</feature>
<evidence type="ECO:0000256" key="1">
    <source>
        <dbReference type="SAM" id="MobiDB-lite"/>
    </source>
</evidence>
<dbReference type="InterPro" id="IPR013324">
    <property type="entry name" value="RNA_pol_sigma_r3/r4-like"/>
</dbReference>
<dbReference type="Proteomes" id="UP000286746">
    <property type="component" value="Unassembled WGS sequence"/>
</dbReference>
<reference evidence="3 4" key="1">
    <citation type="submission" date="2018-11" db="EMBL/GenBank/DDBJ databases">
        <title>Whole genome sequence of Streptomyces paromomycinus NBRC 15454(T).</title>
        <authorList>
            <person name="Komaki H."/>
            <person name="Tamura T."/>
        </authorList>
    </citation>
    <scope>NUCLEOTIDE SEQUENCE [LARGE SCALE GENOMIC DNA]</scope>
    <source>
        <strain evidence="3 4">NBRC 15454</strain>
    </source>
</reference>
<protein>
    <submittedName>
        <fullName evidence="3">DNA-directed RNA polymerase sigma-70 factor</fullName>
    </submittedName>
</protein>
<dbReference type="GO" id="GO:0003700">
    <property type="term" value="F:DNA-binding transcription factor activity"/>
    <property type="evidence" value="ECO:0007669"/>
    <property type="project" value="InterPro"/>
</dbReference>
<organism evidence="3 4">
    <name type="scientific">Streptomyces paromomycinus</name>
    <name type="common">Streptomyces rimosus subsp. paromomycinus</name>
    <dbReference type="NCBI Taxonomy" id="92743"/>
    <lineage>
        <taxon>Bacteria</taxon>
        <taxon>Bacillati</taxon>
        <taxon>Actinomycetota</taxon>
        <taxon>Actinomycetes</taxon>
        <taxon>Kitasatosporales</taxon>
        <taxon>Streptomycetaceae</taxon>
        <taxon>Streptomyces</taxon>
    </lineage>
</organism>
<dbReference type="InterPro" id="IPR007630">
    <property type="entry name" value="RNA_pol_sigma70_r4"/>
</dbReference>
<dbReference type="Pfam" id="PF04545">
    <property type="entry name" value="Sigma70_r4"/>
    <property type="match status" value="1"/>
</dbReference>
<proteinExistence type="predicted"/>
<name>A0A401W217_STREY</name>
<comment type="caution">
    <text evidence="3">The sequence shown here is derived from an EMBL/GenBank/DDBJ whole genome shotgun (WGS) entry which is preliminary data.</text>
</comment>
<sequence length="216" mass="23307">MRERRAAQERRRAREFEAFVAGAAGRLLRAATLLTAEPEDRPAPAAERLLTLALARTYAAWDRLRGEDPYDRTRQEMAARFAHSAWRERLPRALGRCRRPPPGGLLGRLSPQERLVLVLRLYEGVAEEQTAAQLGLPAERVHTLCLRAVGHMRSNPPAGHAEPPVRVGAPAPEPVGVPDAPETLEASPAPPAPPASPAPSAPDPLLPAPHPEAAAP</sequence>
<keyword evidence="3" id="KW-0804">Transcription</keyword>
<gene>
    <name evidence="3" type="ORF">GKJPGBOP_03071</name>
</gene>
<dbReference type="AlphaFoldDB" id="A0A401W217"/>
<evidence type="ECO:0000259" key="2">
    <source>
        <dbReference type="Pfam" id="PF04545"/>
    </source>
</evidence>
<keyword evidence="4" id="KW-1185">Reference proteome</keyword>